<dbReference type="Gene3D" id="1.20.120.530">
    <property type="entry name" value="GntR ligand-binding domain-like"/>
    <property type="match status" value="1"/>
</dbReference>
<dbReference type="Pfam" id="PF00392">
    <property type="entry name" value="GntR"/>
    <property type="match status" value="1"/>
</dbReference>
<accession>A0ABV1K6D2</accession>
<evidence type="ECO:0000256" key="2">
    <source>
        <dbReference type="ARBA" id="ARBA00023125"/>
    </source>
</evidence>
<dbReference type="RefSeq" id="WP_349297374.1">
    <property type="nucleotide sequence ID" value="NZ_JBEDNQ010000002.1"/>
</dbReference>
<dbReference type="EMBL" id="JBEDNQ010000002">
    <property type="protein sequence ID" value="MEQ3550040.1"/>
    <property type="molecule type" value="Genomic_DNA"/>
</dbReference>
<evidence type="ECO:0000256" key="1">
    <source>
        <dbReference type="ARBA" id="ARBA00023015"/>
    </source>
</evidence>
<dbReference type="InterPro" id="IPR036388">
    <property type="entry name" value="WH-like_DNA-bd_sf"/>
</dbReference>
<proteinExistence type="predicted"/>
<dbReference type="Pfam" id="PF07729">
    <property type="entry name" value="FCD"/>
    <property type="match status" value="1"/>
</dbReference>
<dbReference type="InterPro" id="IPR008920">
    <property type="entry name" value="TF_FadR/GntR_C"/>
</dbReference>
<evidence type="ECO:0000259" key="4">
    <source>
        <dbReference type="PROSITE" id="PS50949"/>
    </source>
</evidence>
<sequence length="228" mass="25492">MLSSHEAAAGRIEQRSLVTLVHEEIRREILAGELEPGERLVEERLTERFGVSRPPLREALRLLEGDGLITIRPRRGAVVTTLDEQDVVEVMVLRLGLERMAIEQGVPVRDPRRLVPVREALDVLEADARAGDRASLVQSSYGLHASIVDIAGHRRLSAIYRSVQQQVLLCMSRNLVARDRVQESLLEHAARHRYLVGLIEAGDPQVVLAEMEVHGQQSFMTSVNRPDA</sequence>
<reference evidence="5 6" key="1">
    <citation type="submission" date="2024-03" db="EMBL/GenBank/DDBJ databases">
        <title>Draft genome sequence of Pseudonocardia nematodicida JCM 31783.</title>
        <authorList>
            <person name="Butdee W."/>
            <person name="Duangmal K."/>
        </authorList>
    </citation>
    <scope>NUCLEOTIDE SEQUENCE [LARGE SCALE GENOMIC DNA]</scope>
    <source>
        <strain evidence="5 6">JCM 31783</strain>
    </source>
</reference>
<dbReference type="SUPFAM" id="SSF46785">
    <property type="entry name" value="Winged helix' DNA-binding domain"/>
    <property type="match status" value="1"/>
</dbReference>
<dbReference type="SUPFAM" id="SSF48008">
    <property type="entry name" value="GntR ligand-binding domain-like"/>
    <property type="match status" value="1"/>
</dbReference>
<organism evidence="5 6">
    <name type="scientific">Pseudonocardia nematodicida</name>
    <dbReference type="NCBI Taxonomy" id="1206997"/>
    <lineage>
        <taxon>Bacteria</taxon>
        <taxon>Bacillati</taxon>
        <taxon>Actinomycetota</taxon>
        <taxon>Actinomycetes</taxon>
        <taxon>Pseudonocardiales</taxon>
        <taxon>Pseudonocardiaceae</taxon>
        <taxon>Pseudonocardia</taxon>
    </lineage>
</organism>
<dbReference type="PRINTS" id="PR00035">
    <property type="entry name" value="HTHGNTR"/>
</dbReference>
<evidence type="ECO:0000313" key="5">
    <source>
        <dbReference type="EMBL" id="MEQ3550040.1"/>
    </source>
</evidence>
<dbReference type="Proteomes" id="UP001494902">
    <property type="component" value="Unassembled WGS sequence"/>
</dbReference>
<dbReference type="PANTHER" id="PTHR43537">
    <property type="entry name" value="TRANSCRIPTIONAL REGULATOR, GNTR FAMILY"/>
    <property type="match status" value="1"/>
</dbReference>
<keyword evidence="3" id="KW-0804">Transcription</keyword>
<dbReference type="Gene3D" id="1.10.10.10">
    <property type="entry name" value="Winged helix-like DNA-binding domain superfamily/Winged helix DNA-binding domain"/>
    <property type="match status" value="1"/>
</dbReference>
<dbReference type="InterPro" id="IPR011711">
    <property type="entry name" value="GntR_C"/>
</dbReference>
<dbReference type="PROSITE" id="PS50949">
    <property type="entry name" value="HTH_GNTR"/>
    <property type="match status" value="1"/>
</dbReference>
<dbReference type="SMART" id="SM00895">
    <property type="entry name" value="FCD"/>
    <property type="match status" value="1"/>
</dbReference>
<name>A0ABV1K6D2_9PSEU</name>
<keyword evidence="1" id="KW-0805">Transcription regulation</keyword>
<feature type="domain" description="HTH gntR-type" evidence="4">
    <location>
        <begin position="15"/>
        <end position="82"/>
    </location>
</feature>
<dbReference type="InterPro" id="IPR000524">
    <property type="entry name" value="Tscrpt_reg_HTH_GntR"/>
</dbReference>
<protein>
    <submittedName>
        <fullName evidence="5">GntR family transcriptional regulator</fullName>
    </submittedName>
</protein>
<evidence type="ECO:0000256" key="3">
    <source>
        <dbReference type="ARBA" id="ARBA00023163"/>
    </source>
</evidence>
<dbReference type="InterPro" id="IPR036390">
    <property type="entry name" value="WH_DNA-bd_sf"/>
</dbReference>
<keyword evidence="6" id="KW-1185">Reference proteome</keyword>
<gene>
    <name evidence="5" type="ORF">WIS52_06115</name>
</gene>
<dbReference type="PANTHER" id="PTHR43537:SF5">
    <property type="entry name" value="UXU OPERON TRANSCRIPTIONAL REGULATOR"/>
    <property type="match status" value="1"/>
</dbReference>
<keyword evidence="2" id="KW-0238">DNA-binding</keyword>
<dbReference type="SMART" id="SM00345">
    <property type="entry name" value="HTH_GNTR"/>
    <property type="match status" value="1"/>
</dbReference>
<evidence type="ECO:0000313" key="6">
    <source>
        <dbReference type="Proteomes" id="UP001494902"/>
    </source>
</evidence>
<comment type="caution">
    <text evidence="5">The sequence shown here is derived from an EMBL/GenBank/DDBJ whole genome shotgun (WGS) entry which is preliminary data.</text>
</comment>
<dbReference type="CDD" id="cd07377">
    <property type="entry name" value="WHTH_GntR"/>
    <property type="match status" value="1"/>
</dbReference>